<proteinExistence type="predicted"/>
<dbReference type="Pfam" id="PF18883">
    <property type="entry name" value="AC_1"/>
    <property type="match status" value="1"/>
</dbReference>
<dbReference type="InterPro" id="IPR012332">
    <property type="entry name" value="Autotransporter_pectin_lyase_C"/>
</dbReference>
<dbReference type="Pfam" id="PF03797">
    <property type="entry name" value="Autotransporter"/>
    <property type="match status" value="1"/>
</dbReference>
<protein>
    <submittedName>
        <fullName evidence="3">Autotransporter outer membrane beta-barrel domain-containing protein</fullName>
    </submittedName>
</protein>
<name>A0A5B0E1T3_9HYPH</name>
<accession>A0A5B0E1T3</accession>
<dbReference type="Pfam" id="PF12951">
    <property type="entry name" value="PATR"/>
    <property type="match status" value="3"/>
</dbReference>
<keyword evidence="1" id="KW-0732">Signal</keyword>
<dbReference type="GO" id="GO:0019867">
    <property type="term" value="C:outer membrane"/>
    <property type="evidence" value="ECO:0007669"/>
    <property type="project" value="InterPro"/>
</dbReference>
<dbReference type="PANTHER" id="PTHR35037">
    <property type="entry name" value="C-TERMINAL REGION OF AIDA-LIKE PROTEIN"/>
    <property type="match status" value="1"/>
</dbReference>
<dbReference type="Gene3D" id="2.40.128.130">
    <property type="entry name" value="Autotransporter beta-domain"/>
    <property type="match status" value="1"/>
</dbReference>
<keyword evidence="4" id="KW-1185">Reference proteome</keyword>
<feature type="domain" description="Autotransporter" evidence="2">
    <location>
        <begin position="857"/>
        <end position="1139"/>
    </location>
</feature>
<dbReference type="NCBIfam" id="TIGR02601">
    <property type="entry name" value="autotrns_rpt"/>
    <property type="match status" value="2"/>
</dbReference>
<dbReference type="CDD" id="cd01344">
    <property type="entry name" value="PL2_Passenger_AT"/>
    <property type="match status" value="1"/>
</dbReference>
<evidence type="ECO:0000313" key="4">
    <source>
        <dbReference type="Proteomes" id="UP000324738"/>
    </source>
</evidence>
<reference evidence="3 4" key="1">
    <citation type="submission" date="2019-08" db="EMBL/GenBank/DDBJ databases">
        <title>Aureimonas fodiniaquatilis sp. nov., isolated from a coal mine wastewater.</title>
        <authorList>
            <person name="Kim W."/>
        </authorList>
    </citation>
    <scope>NUCLEOTIDE SEQUENCE [LARGE SCALE GENOMIC DNA]</scope>
    <source>
        <strain evidence="3 4">CAU 1482</strain>
    </source>
</reference>
<dbReference type="InterPro" id="IPR006315">
    <property type="entry name" value="OM_autotransptr_brl_dom"/>
</dbReference>
<gene>
    <name evidence="3" type="ORF">FPY71_03875</name>
</gene>
<dbReference type="InterPro" id="IPR013425">
    <property type="entry name" value="Autotrns_rpt"/>
</dbReference>
<organism evidence="3 4">
    <name type="scientific">Aureimonas fodinaquatilis</name>
    <dbReference type="NCBI Taxonomy" id="2565783"/>
    <lineage>
        <taxon>Bacteria</taxon>
        <taxon>Pseudomonadati</taxon>
        <taxon>Pseudomonadota</taxon>
        <taxon>Alphaproteobacteria</taxon>
        <taxon>Hyphomicrobiales</taxon>
        <taxon>Aurantimonadaceae</taxon>
        <taxon>Aureimonas</taxon>
    </lineage>
</organism>
<dbReference type="PROSITE" id="PS51208">
    <property type="entry name" value="AUTOTRANSPORTER"/>
    <property type="match status" value="1"/>
</dbReference>
<evidence type="ECO:0000256" key="1">
    <source>
        <dbReference type="ARBA" id="ARBA00022729"/>
    </source>
</evidence>
<dbReference type="InterPro" id="IPR051551">
    <property type="entry name" value="Autotransporter_adhesion"/>
</dbReference>
<dbReference type="Proteomes" id="UP000324738">
    <property type="component" value="Unassembled WGS sequence"/>
</dbReference>
<dbReference type="Gene3D" id="2.160.20.20">
    <property type="match status" value="1"/>
</dbReference>
<evidence type="ECO:0000313" key="3">
    <source>
        <dbReference type="EMBL" id="KAA0972252.1"/>
    </source>
</evidence>
<dbReference type="InterPro" id="IPR043990">
    <property type="entry name" value="AC_1"/>
</dbReference>
<dbReference type="NCBIfam" id="TIGR01414">
    <property type="entry name" value="autotrans_barl"/>
    <property type="match status" value="1"/>
</dbReference>
<dbReference type="OrthoDB" id="6053567at2"/>
<dbReference type="PANTHER" id="PTHR35037:SF3">
    <property type="entry name" value="C-TERMINAL REGION OF AIDA-LIKE PROTEIN"/>
    <property type="match status" value="1"/>
</dbReference>
<dbReference type="InterPro" id="IPR036709">
    <property type="entry name" value="Autotransporte_beta_dom_sf"/>
</dbReference>
<dbReference type="SMART" id="SM00869">
    <property type="entry name" value="Autotransporter"/>
    <property type="match status" value="1"/>
</dbReference>
<dbReference type="InterPro" id="IPR005546">
    <property type="entry name" value="Autotransporte_beta"/>
</dbReference>
<sequence>MLREVFSVAYIFKCFSGVPHTEKTSVHTRISSLLLTGSVLAILTGPAAAQVAWVGPDGGSWFDPLNWSPAAVPTGTDDVIISSGSATITSAPAATANSVAISGSGGLLVSDANVGTLGSINLTGAGPSTIPGIPGTFVVLDGASSTGGAEFNIFGSGTSPFLDGGMFFDGTSDASTSVLRAQNGSQILFLGSSSASSATVVNGAGGMIGFLATSTTGSAAIFNNDLALLRFAGSSTAAGSAIVNEIDGQLDISEQTGSLAVGALSGGGNVYLGASNLTVGGLDTSTTISGSIADGISPLLDSFNVFTGTTSPVLVGGSLTKTGTGTLTLSGSNTYTGGTLIESGTVQISADDNLGAASSALTFNGGVLQTTADLSMSRAISILASGATIDVASGTAFTQAGLVAGSGDLAKIGLGELVLTGSNSQTGTIFVTDGTLRVGDGGTSGELAGNVDVTTQLIFNRADSASYGGTLTGSGVIVQQGPGRLDLTSSNSFSGDIYAANGTLGINNGAIVSAGNVYIGASPDSSPASGTLVLANGGRLLSATPVIIAPDAGSSGTLAIGAPAGSAAEVPGYISAPVLSFGDGDATVAFNHTDQFYVFDAGLPGGLTGSGTIETYSGRSFLLQDSSAFTGVSALYGGTLAVNGALGGTIDVLPGGRLEGLGFVGTTANAGTVAPGNSIGTLTILGDYIGNGGILETEVVLGDDSSPTDLLIVSGSTSGSTSVRVINLGGTGGQTVEGIRIVQVDGASTGTFSLLADYVTPDGQLAVVGGAYAYSLYQGAPSTPDDGDWYLRSLFLSGEGTPAYQPGAPLYEAYPQTMAALNRLPTLQQRVGSRLWSGNVSSRAFDKNLIGETRTADMIEKTGAWGRIEGSTGSFEPAVSTTGSRFDTDYARLQVGFDGLVHERENGSGLVAGASAHFGRANSEIWSIYGDGKIDTDGYGFGATLTWYDQSGFYVDGQAQVTWFDSNITSTTLGVVEASNNNGMGYAISVEAGQALPINESWTITPQAQLIYSSVDFDDFEDAFGVTVRRLDGDNLQGRLGVSADQQQAWQGANGQLQILNLYGIANIYYDFTGETRIAVADVELASRQERLWGGLGFGGDYNWGDGYSLYGELSARTTLESFADSYVLDGNIGFRVKF</sequence>
<evidence type="ECO:0000259" key="2">
    <source>
        <dbReference type="PROSITE" id="PS51208"/>
    </source>
</evidence>
<comment type="caution">
    <text evidence="3">The sequence shown here is derived from an EMBL/GenBank/DDBJ whole genome shotgun (WGS) entry which is preliminary data.</text>
</comment>
<dbReference type="AlphaFoldDB" id="A0A5B0E1T3"/>
<dbReference type="InterPro" id="IPR011050">
    <property type="entry name" value="Pectin_lyase_fold/virulence"/>
</dbReference>
<dbReference type="EMBL" id="VTWH01000001">
    <property type="protein sequence ID" value="KAA0972252.1"/>
    <property type="molecule type" value="Genomic_DNA"/>
</dbReference>
<dbReference type="SUPFAM" id="SSF103515">
    <property type="entry name" value="Autotransporter"/>
    <property type="match status" value="1"/>
</dbReference>
<dbReference type="SUPFAM" id="SSF51126">
    <property type="entry name" value="Pectin lyase-like"/>
    <property type="match status" value="2"/>
</dbReference>